<sequence length="302" mass="33923">MRSNLRRDPSLHKDGCGVETEMTKRKRPVKSNGHEEEKIGRIVWAQVKGVPRTMMWPVRLEGVENGGKYTVFCNADQAITEKVDTPLSFNGCDGKINRVSHMGDYELVDGIPRNPQGRTGLKGRGTLGRWGPNHAADPIVTRWKVDESGKIIKGPDGKPVLQFVSVQRRDNHQWALPGGMVDAGEVVTATVRREFGEEAMNSIQMSSEEKKRMEKELDELFATGREIFRGYVDDPRNTDNSWMETVAFNFHDEDGSCLGKINLCAGDDAMNVRWTDLSGTLDLYASHVDFLEEVAKFHNASW</sequence>
<organism evidence="2">
    <name type="scientific">Magallana gigas</name>
    <name type="common">Pacific oyster</name>
    <name type="synonym">Crassostrea gigas</name>
    <dbReference type="NCBI Taxonomy" id="29159"/>
    <lineage>
        <taxon>Eukaryota</taxon>
        <taxon>Metazoa</taxon>
        <taxon>Spiralia</taxon>
        <taxon>Lophotrochozoa</taxon>
        <taxon>Mollusca</taxon>
        <taxon>Bivalvia</taxon>
        <taxon>Autobranchia</taxon>
        <taxon>Pteriomorphia</taxon>
        <taxon>Ostreida</taxon>
        <taxon>Ostreoidea</taxon>
        <taxon>Ostreidae</taxon>
        <taxon>Magallana</taxon>
    </lineage>
</organism>
<dbReference type="Gene3D" id="3.90.79.10">
    <property type="entry name" value="Nucleoside Triphosphate Pyrophosphohydrolase"/>
    <property type="match status" value="1"/>
</dbReference>
<dbReference type="EMBL" id="JH817457">
    <property type="protein sequence ID" value="EKC36413.1"/>
    <property type="molecule type" value="Genomic_DNA"/>
</dbReference>
<dbReference type="PANTHER" id="PTHR13030">
    <property type="entry name" value="NUDIX HYDROLASE"/>
    <property type="match status" value="1"/>
</dbReference>
<dbReference type="Pfam" id="PF25969">
    <property type="entry name" value="NUDT9_N"/>
    <property type="match status" value="1"/>
</dbReference>
<dbReference type="GO" id="GO:0047631">
    <property type="term" value="F:ADP-ribose diphosphatase activity"/>
    <property type="evidence" value="ECO:0007669"/>
    <property type="project" value="InterPro"/>
</dbReference>
<dbReference type="AlphaFoldDB" id="K1QRR4"/>
<dbReference type="InterPro" id="IPR015797">
    <property type="entry name" value="NUDIX_hydrolase-like_dom_sf"/>
</dbReference>
<evidence type="ECO:0000313" key="2">
    <source>
        <dbReference type="EMBL" id="EKC36413.1"/>
    </source>
</evidence>
<name>K1QRR4_MAGGI</name>
<gene>
    <name evidence="2" type="ORF">CGI_10007593</name>
</gene>
<dbReference type="FunCoup" id="K1QRR4">
    <property type="interactions" value="1105"/>
</dbReference>
<dbReference type="FunFam" id="3.90.79.10:FF:000021">
    <property type="entry name" value="ADP-ribose pyrophosphatase, mitochondrial isoform X1"/>
    <property type="match status" value="1"/>
</dbReference>
<proteinExistence type="predicted"/>
<feature type="compositionally biased region" description="Basic and acidic residues" evidence="1">
    <location>
        <begin position="1"/>
        <end position="16"/>
    </location>
</feature>
<dbReference type="InterPro" id="IPR000086">
    <property type="entry name" value="NUDIX_hydrolase_dom"/>
</dbReference>
<dbReference type="InParanoid" id="K1QRR4"/>
<dbReference type="CDD" id="cd03670">
    <property type="entry name" value="NUDIX_ADPRase_Nudt9"/>
    <property type="match status" value="1"/>
</dbReference>
<evidence type="ECO:0000256" key="1">
    <source>
        <dbReference type="SAM" id="MobiDB-lite"/>
    </source>
</evidence>
<accession>K1QRR4</accession>
<dbReference type="HOGENOM" id="CLU_067226_0_0_1"/>
<feature type="region of interest" description="Disordered" evidence="1">
    <location>
        <begin position="107"/>
        <end position="133"/>
    </location>
</feature>
<protein>
    <submittedName>
        <fullName evidence="2">ADP-ribose pyrophosphatase, mitochondrial</fullName>
    </submittedName>
</protein>
<dbReference type="SUPFAM" id="SSF55811">
    <property type="entry name" value="Nudix"/>
    <property type="match status" value="1"/>
</dbReference>
<dbReference type="PANTHER" id="PTHR13030:SF8">
    <property type="entry name" value="ADP-RIBOSE PYROPHOSPHATASE, MITOCHONDRIAL"/>
    <property type="match status" value="1"/>
</dbReference>
<dbReference type="InterPro" id="IPR039989">
    <property type="entry name" value="NUDT9"/>
</dbReference>
<feature type="region of interest" description="Disordered" evidence="1">
    <location>
        <begin position="1"/>
        <end position="36"/>
    </location>
</feature>
<dbReference type="Pfam" id="PF00293">
    <property type="entry name" value="NUDIX"/>
    <property type="match status" value="1"/>
</dbReference>
<dbReference type="PROSITE" id="PS51462">
    <property type="entry name" value="NUDIX"/>
    <property type="match status" value="1"/>
</dbReference>
<reference evidence="2" key="1">
    <citation type="journal article" date="2012" name="Nature">
        <title>The oyster genome reveals stress adaptation and complexity of shell formation.</title>
        <authorList>
            <person name="Zhang G."/>
            <person name="Fang X."/>
            <person name="Guo X."/>
            <person name="Li L."/>
            <person name="Luo R."/>
            <person name="Xu F."/>
            <person name="Yang P."/>
            <person name="Zhang L."/>
            <person name="Wang X."/>
            <person name="Qi H."/>
            <person name="Xiong Z."/>
            <person name="Que H."/>
            <person name="Xie Y."/>
            <person name="Holland P.W."/>
            <person name="Paps J."/>
            <person name="Zhu Y."/>
            <person name="Wu F."/>
            <person name="Chen Y."/>
            <person name="Wang J."/>
            <person name="Peng C."/>
            <person name="Meng J."/>
            <person name="Yang L."/>
            <person name="Liu J."/>
            <person name="Wen B."/>
            <person name="Zhang N."/>
            <person name="Huang Z."/>
            <person name="Zhu Q."/>
            <person name="Feng Y."/>
            <person name="Mount A."/>
            <person name="Hedgecock D."/>
            <person name="Xu Z."/>
            <person name="Liu Y."/>
            <person name="Domazet-Loso T."/>
            <person name="Du Y."/>
            <person name="Sun X."/>
            <person name="Zhang S."/>
            <person name="Liu B."/>
            <person name="Cheng P."/>
            <person name="Jiang X."/>
            <person name="Li J."/>
            <person name="Fan D."/>
            <person name="Wang W."/>
            <person name="Fu W."/>
            <person name="Wang T."/>
            <person name="Wang B."/>
            <person name="Zhang J."/>
            <person name="Peng Z."/>
            <person name="Li Y."/>
            <person name="Li N."/>
            <person name="Wang J."/>
            <person name="Chen M."/>
            <person name="He Y."/>
            <person name="Tan F."/>
            <person name="Song X."/>
            <person name="Zheng Q."/>
            <person name="Huang R."/>
            <person name="Yang H."/>
            <person name="Du X."/>
            <person name="Chen L."/>
            <person name="Yang M."/>
            <person name="Gaffney P.M."/>
            <person name="Wang S."/>
            <person name="Luo L."/>
            <person name="She Z."/>
            <person name="Ming Y."/>
            <person name="Huang W."/>
            <person name="Zhang S."/>
            <person name="Huang B."/>
            <person name="Zhang Y."/>
            <person name="Qu T."/>
            <person name="Ni P."/>
            <person name="Miao G."/>
            <person name="Wang J."/>
            <person name="Wang Q."/>
            <person name="Steinberg C.E."/>
            <person name="Wang H."/>
            <person name="Li N."/>
            <person name="Qian L."/>
            <person name="Zhang G."/>
            <person name="Li Y."/>
            <person name="Yang H."/>
            <person name="Liu X."/>
            <person name="Wang J."/>
            <person name="Yin Y."/>
            <person name="Wang J."/>
        </authorList>
    </citation>
    <scope>NUCLEOTIDE SEQUENCE [LARGE SCALE GENOMIC DNA]</scope>
    <source>
        <strain evidence="2">05x7-T-G4-1.051#20</strain>
    </source>
</reference>